<keyword evidence="1" id="KW-0812">Transmembrane</keyword>
<reference evidence="2 3" key="1">
    <citation type="submission" date="2010-02" db="EMBL/GenBank/DDBJ databases">
        <authorList>
            <person name="Weinstock G."/>
            <person name="Sodergren E."/>
            <person name="Clifton S."/>
            <person name="Fulton L."/>
            <person name="Fulton B."/>
            <person name="Courtney L."/>
            <person name="Fronick C."/>
            <person name="Harrison M."/>
            <person name="Strong C."/>
            <person name="Farmer C."/>
            <person name="Delahaunty K."/>
            <person name="Markovic C."/>
            <person name="Hall O."/>
            <person name="Minx P."/>
            <person name="Tomlinson C."/>
            <person name="Mitreva M."/>
            <person name="Nelson J."/>
            <person name="Hou S."/>
            <person name="Wollam A."/>
            <person name="Pepin K.H."/>
            <person name="Johnson M."/>
            <person name="Bhonagiri V."/>
            <person name="Zhang X."/>
            <person name="Suruliraj S."/>
            <person name="Warren W."/>
            <person name="Chinwalla A."/>
            <person name="Mardis E.R."/>
            <person name="Wilson R.K."/>
        </authorList>
    </citation>
    <scope>NUCLEOTIDE SEQUENCE [LARGE SCALE GENOMIC DNA]</scope>
    <source>
        <strain evidence="2 3">ATCC 23685</strain>
    </source>
</reference>
<dbReference type="HOGENOM" id="CLU_3006950_0_0_6"/>
<evidence type="ECO:0000256" key="1">
    <source>
        <dbReference type="SAM" id="Phobius"/>
    </source>
</evidence>
<dbReference type="AlphaFoldDB" id="D4F8G4"/>
<evidence type="ECO:0000313" key="3">
    <source>
        <dbReference type="Proteomes" id="UP000003692"/>
    </source>
</evidence>
<keyword evidence="1" id="KW-0472">Membrane</keyword>
<name>D4F8G4_EDWTA</name>
<feature type="transmembrane region" description="Helical" evidence="1">
    <location>
        <begin position="32"/>
        <end position="54"/>
    </location>
</feature>
<organism evidence="2 3">
    <name type="scientific">Edwardsiella tarda ATCC 23685</name>
    <dbReference type="NCBI Taxonomy" id="500638"/>
    <lineage>
        <taxon>Bacteria</taxon>
        <taxon>Pseudomonadati</taxon>
        <taxon>Pseudomonadota</taxon>
        <taxon>Gammaproteobacteria</taxon>
        <taxon>Enterobacterales</taxon>
        <taxon>Hafniaceae</taxon>
        <taxon>Edwardsiella</taxon>
    </lineage>
</organism>
<dbReference type="EMBL" id="ADGK01000257">
    <property type="protein sequence ID" value="EFE21946.1"/>
    <property type="molecule type" value="Genomic_DNA"/>
</dbReference>
<proteinExistence type="predicted"/>
<accession>D4F8G4</accession>
<keyword evidence="1" id="KW-1133">Transmembrane helix</keyword>
<protein>
    <submittedName>
        <fullName evidence="2">Uncharacterized protein</fullName>
    </submittedName>
</protein>
<sequence>MIRPRKSKNRRDAGALLGIGRKSSENKLYPTIIPHSSIFLLINLSFTPVCIVFLSA</sequence>
<comment type="caution">
    <text evidence="2">The sequence shown here is derived from an EMBL/GenBank/DDBJ whole genome shotgun (WGS) entry which is preliminary data.</text>
</comment>
<evidence type="ECO:0000313" key="2">
    <source>
        <dbReference type="EMBL" id="EFE21946.1"/>
    </source>
</evidence>
<gene>
    <name evidence="2" type="ORF">EDWATA_03057</name>
</gene>
<dbReference type="Proteomes" id="UP000003692">
    <property type="component" value="Unassembled WGS sequence"/>
</dbReference>